<feature type="region of interest" description="Disordered" evidence="1">
    <location>
        <begin position="78"/>
        <end position="99"/>
    </location>
</feature>
<name>A0ABR1W0P8_9PEZI</name>
<evidence type="ECO:0000256" key="1">
    <source>
        <dbReference type="SAM" id="MobiDB-lite"/>
    </source>
</evidence>
<proteinExistence type="predicted"/>
<dbReference type="EMBL" id="JAQQWM010000002">
    <property type="protein sequence ID" value="KAK8077069.1"/>
    <property type="molecule type" value="Genomic_DNA"/>
</dbReference>
<keyword evidence="3" id="KW-1185">Reference proteome</keyword>
<accession>A0ABR1W0P8</accession>
<evidence type="ECO:0000313" key="3">
    <source>
        <dbReference type="Proteomes" id="UP001446871"/>
    </source>
</evidence>
<protein>
    <submittedName>
        <fullName evidence="2">Uncharacterized protein</fullName>
    </submittedName>
</protein>
<sequence>MRSPNKASISQQNVASYMSETNGGGDPVTALSLRPPKANNIADRRAKVDKEVAALSAVLKKTYANVAQAPSPHLKALSLQTSDGPRLSFSTSAAAELTQ</sequence>
<dbReference type="Proteomes" id="UP001446871">
    <property type="component" value="Unassembled WGS sequence"/>
</dbReference>
<gene>
    <name evidence="2" type="ORF">PG996_003239</name>
</gene>
<feature type="compositionally biased region" description="Polar residues" evidence="1">
    <location>
        <begin position="1"/>
        <end position="21"/>
    </location>
</feature>
<evidence type="ECO:0000313" key="2">
    <source>
        <dbReference type="EMBL" id="KAK8077069.1"/>
    </source>
</evidence>
<reference evidence="2 3" key="1">
    <citation type="submission" date="2023-01" db="EMBL/GenBank/DDBJ databases">
        <title>Analysis of 21 Apiospora genomes using comparative genomics revels a genus with tremendous synthesis potential of carbohydrate active enzymes and secondary metabolites.</title>
        <authorList>
            <person name="Sorensen T."/>
        </authorList>
    </citation>
    <scope>NUCLEOTIDE SEQUENCE [LARGE SCALE GENOMIC DNA]</scope>
    <source>
        <strain evidence="2 3">CBS 83171</strain>
    </source>
</reference>
<organism evidence="2 3">
    <name type="scientific">Apiospora saccharicola</name>
    <dbReference type="NCBI Taxonomy" id="335842"/>
    <lineage>
        <taxon>Eukaryota</taxon>
        <taxon>Fungi</taxon>
        <taxon>Dikarya</taxon>
        <taxon>Ascomycota</taxon>
        <taxon>Pezizomycotina</taxon>
        <taxon>Sordariomycetes</taxon>
        <taxon>Xylariomycetidae</taxon>
        <taxon>Amphisphaeriales</taxon>
        <taxon>Apiosporaceae</taxon>
        <taxon>Apiospora</taxon>
    </lineage>
</organism>
<comment type="caution">
    <text evidence="2">The sequence shown here is derived from an EMBL/GenBank/DDBJ whole genome shotgun (WGS) entry which is preliminary data.</text>
</comment>
<feature type="region of interest" description="Disordered" evidence="1">
    <location>
        <begin position="1"/>
        <end position="34"/>
    </location>
</feature>